<keyword evidence="9" id="KW-0503">Monooxygenase</keyword>
<dbReference type="PANTHER" id="PTHR33353">
    <property type="entry name" value="PUTATIVE (AFU_ORTHOLOGUE AFUA_1G12560)-RELATED"/>
    <property type="match status" value="1"/>
</dbReference>
<comment type="cofactor">
    <cofactor evidence="1">
        <name>Cu(2+)</name>
        <dbReference type="ChEBI" id="CHEBI:29036"/>
    </cofactor>
</comment>
<feature type="signal peptide" evidence="16">
    <location>
        <begin position="1"/>
        <end position="21"/>
    </location>
</feature>
<evidence type="ECO:0000256" key="7">
    <source>
        <dbReference type="ARBA" id="ARBA00023002"/>
    </source>
</evidence>
<reference evidence="19" key="1">
    <citation type="submission" date="2014-12" db="EMBL/GenBank/DDBJ databases">
        <title>Genome Sequence of Valsa Canker Pathogens Uncovers a Specific Adaption of Colonization on Woody Bark.</title>
        <authorList>
            <person name="Yin Z."/>
            <person name="Liu H."/>
            <person name="Gao X."/>
            <person name="Li Z."/>
            <person name="Song N."/>
            <person name="Ke X."/>
            <person name="Dai Q."/>
            <person name="Wu Y."/>
            <person name="Sun Y."/>
            <person name="Xu J.-R."/>
            <person name="Kang Z.K."/>
            <person name="Wang L."/>
            <person name="Huang L."/>
        </authorList>
    </citation>
    <scope>NUCLEOTIDE SEQUENCE [LARGE SCALE GENOMIC DNA]</scope>
    <source>
        <strain evidence="19">SXYL134</strain>
    </source>
</reference>
<evidence type="ECO:0000256" key="10">
    <source>
        <dbReference type="ARBA" id="ARBA00023157"/>
    </source>
</evidence>
<evidence type="ECO:0000313" key="19">
    <source>
        <dbReference type="Proteomes" id="UP000078576"/>
    </source>
</evidence>
<dbReference type="Pfam" id="PF03443">
    <property type="entry name" value="AA9"/>
    <property type="match status" value="1"/>
</dbReference>
<evidence type="ECO:0000256" key="14">
    <source>
        <dbReference type="ARBA" id="ARBA00045077"/>
    </source>
</evidence>
<evidence type="ECO:0000256" key="13">
    <source>
        <dbReference type="ARBA" id="ARBA00044502"/>
    </source>
</evidence>
<dbReference type="GO" id="GO:0046872">
    <property type="term" value="F:metal ion binding"/>
    <property type="evidence" value="ECO:0007669"/>
    <property type="project" value="UniProtKB-KW"/>
</dbReference>
<dbReference type="GO" id="GO:0004497">
    <property type="term" value="F:monooxygenase activity"/>
    <property type="evidence" value="ECO:0007669"/>
    <property type="project" value="UniProtKB-KW"/>
</dbReference>
<evidence type="ECO:0000256" key="4">
    <source>
        <dbReference type="ARBA" id="ARBA00022723"/>
    </source>
</evidence>
<dbReference type="STRING" id="694573.A0A194V290"/>
<feature type="domain" description="Auxiliary Activity family 9 catalytic" evidence="17">
    <location>
        <begin position="22"/>
        <end position="238"/>
    </location>
</feature>
<evidence type="ECO:0000256" key="9">
    <source>
        <dbReference type="ARBA" id="ARBA00023033"/>
    </source>
</evidence>
<comment type="similarity">
    <text evidence="13">Belongs to the polysaccharide monooxygenase AA9 family.</text>
</comment>
<dbReference type="InterPro" id="IPR005103">
    <property type="entry name" value="AA9_LPMO"/>
</dbReference>
<keyword evidence="19" id="KW-1185">Reference proteome</keyword>
<keyword evidence="4" id="KW-0479">Metal-binding</keyword>
<keyword evidence="6" id="KW-0136">Cellulose degradation</keyword>
<protein>
    <recommendedName>
        <fullName evidence="15">lytic cellulose monooxygenase (C4-dehydrogenating)</fullName>
        <ecNumber evidence="15">1.14.99.56</ecNumber>
    </recommendedName>
</protein>
<keyword evidence="12" id="KW-0624">Polysaccharide degradation</keyword>
<dbReference type="GO" id="GO:0030245">
    <property type="term" value="P:cellulose catabolic process"/>
    <property type="evidence" value="ECO:0007669"/>
    <property type="project" value="UniProtKB-KW"/>
</dbReference>
<evidence type="ECO:0000256" key="8">
    <source>
        <dbReference type="ARBA" id="ARBA00023008"/>
    </source>
</evidence>
<dbReference type="EMBL" id="KN714708">
    <property type="protein sequence ID" value="KUI58060.1"/>
    <property type="molecule type" value="Genomic_DNA"/>
</dbReference>
<comment type="subcellular location">
    <subcellularLocation>
        <location evidence="2">Secreted</location>
    </subcellularLocation>
</comment>
<dbReference type="GO" id="GO:0005576">
    <property type="term" value="C:extracellular region"/>
    <property type="evidence" value="ECO:0007669"/>
    <property type="project" value="UniProtKB-SubCell"/>
</dbReference>
<sequence length="250" mass="27196">MIPSITRRILVLTSLASIARGHGMVTSFQTDGVENQGFILDYYYDKVNGQPVPDIAAWYTENLDSGFVAPNNYSSPDIICHKNATPGTLTTTVAAGGTVEFTWAPKWPHPYGPILTYVAKCDNGDCTQVDKTTLEWVKIQADGINYDTQIWASQDLIDQNNTWTITVPDALAPGSYVFRHEIIALHGASTLNGAQNYPQCFNINITGSGTANPTGVLGTELYKNTDPGIYMNPYTTITSYAMPGPTLFVG</sequence>
<dbReference type="Proteomes" id="UP000078576">
    <property type="component" value="Unassembled WGS sequence"/>
</dbReference>
<evidence type="ECO:0000313" key="18">
    <source>
        <dbReference type="EMBL" id="KUI58060.1"/>
    </source>
</evidence>
<evidence type="ECO:0000256" key="12">
    <source>
        <dbReference type="ARBA" id="ARBA00023326"/>
    </source>
</evidence>
<proteinExistence type="inferred from homology"/>
<dbReference type="PANTHER" id="PTHR33353:SF34">
    <property type="entry name" value="ENDO-BETA-1,4-GLUCANASE D"/>
    <property type="match status" value="1"/>
</dbReference>
<keyword evidence="11" id="KW-0119">Carbohydrate metabolism</keyword>
<evidence type="ECO:0000256" key="1">
    <source>
        <dbReference type="ARBA" id="ARBA00001973"/>
    </source>
</evidence>
<keyword evidence="10" id="KW-1015">Disulfide bond</keyword>
<keyword evidence="7" id="KW-0560">Oxidoreductase</keyword>
<evidence type="ECO:0000256" key="11">
    <source>
        <dbReference type="ARBA" id="ARBA00023277"/>
    </source>
</evidence>
<evidence type="ECO:0000256" key="16">
    <source>
        <dbReference type="SAM" id="SignalP"/>
    </source>
</evidence>
<comment type="catalytic activity">
    <reaction evidence="14">
        <text>[(1-&gt;4)-beta-D-glucosyl]n+m + reduced acceptor + O2 = 4-dehydro-beta-D-glucosyl-[(1-&gt;4)-beta-D-glucosyl]n-1 + [(1-&gt;4)-beta-D-glucosyl]m + acceptor + H2O.</text>
        <dbReference type="EC" id="1.14.99.56"/>
    </reaction>
</comment>
<dbReference type="Gene3D" id="2.70.50.70">
    <property type="match status" value="1"/>
</dbReference>
<accession>A0A194V290</accession>
<name>A0A194V290_CYTMA</name>
<evidence type="ECO:0000256" key="6">
    <source>
        <dbReference type="ARBA" id="ARBA00023001"/>
    </source>
</evidence>
<evidence type="ECO:0000256" key="3">
    <source>
        <dbReference type="ARBA" id="ARBA00022525"/>
    </source>
</evidence>
<organism evidence="18 19">
    <name type="scientific">Cytospora mali</name>
    <name type="common">Apple Valsa canker fungus</name>
    <name type="synonym">Valsa mali</name>
    <dbReference type="NCBI Taxonomy" id="578113"/>
    <lineage>
        <taxon>Eukaryota</taxon>
        <taxon>Fungi</taxon>
        <taxon>Dikarya</taxon>
        <taxon>Ascomycota</taxon>
        <taxon>Pezizomycotina</taxon>
        <taxon>Sordariomycetes</taxon>
        <taxon>Sordariomycetidae</taxon>
        <taxon>Diaporthales</taxon>
        <taxon>Cytosporaceae</taxon>
        <taxon>Cytospora</taxon>
    </lineage>
</organism>
<evidence type="ECO:0000259" key="17">
    <source>
        <dbReference type="Pfam" id="PF03443"/>
    </source>
</evidence>
<dbReference type="OrthoDB" id="4849160at2759"/>
<dbReference type="CDD" id="cd21175">
    <property type="entry name" value="LPMO_AA9"/>
    <property type="match status" value="1"/>
</dbReference>
<evidence type="ECO:0000256" key="15">
    <source>
        <dbReference type="ARBA" id="ARBA00047174"/>
    </source>
</evidence>
<feature type="chain" id="PRO_5008266097" description="lytic cellulose monooxygenase (C4-dehydrogenating)" evidence="16">
    <location>
        <begin position="22"/>
        <end position="250"/>
    </location>
</feature>
<dbReference type="AlphaFoldDB" id="A0A194V290"/>
<keyword evidence="5 16" id="KW-0732">Signal</keyword>
<evidence type="ECO:0000256" key="5">
    <source>
        <dbReference type="ARBA" id="ARBA00022729"/>
    </source>
</evidence>
<dbReference type="InterPro" id="IPR049892">
    <property type="entry name" value="AA9"/>
</dbReference>
<keyword evidence="8" id="KW-0186">Copper</keyword>
<evidence type="ECO:0000256" key="2">
    <source>
        <dbReference type="ARBA" id="ARBA00004613"/>
    </source>
</evidence>
<gene>
    <name evidence="18" type="ORF">VP1G_05350</name>
</gene>
<keyword evidence="3" id="KW-0964">Secreted</keyword>
<dbReference type="EC" id="1.14.99.56" evidence="15"/>